<dbReference type="GO" id="GO:0005524">
    <property type="term" value="F:ATP binding"/>
    <property type="evidence" value="ECO:0007669"/>
    <property type="project" value="UniProtKB-UniRule"/>
</dbReference>
<dbReference type="PANTHER" id="PTHR32057:SF14">
    <property type="entry name" value="PROTEIN ADENYLYLTRANSFERASE SELO, MITOCHONDRIAL"/>
    <property type="match status" value="1"/>
</dbReference>
<feature type="binding site" evidence="8">
    <location>
        <position position="214"/>
    </location>
    <ligand>
        <name>ATP</name>
        <dbReference type="ChEBI" id="CHEBI:30616"/>
    </ligand>
</feature>
<comment type="catalytic activity">
    <reaction evidence="8">
        <text>L-histidyl-[protein] + UTP = N(tele)-(5'-uridylyl)-L-histidyl-[protein] + diphosphate</text>
        <dbReference type="Rhea" id="RHEA:83891"/>
        <dbReference type="Rhea" id="RHEA-COMP:9745"/>
        <dbReference type="Rhea" id="RHEA-COMP:20239"/>
        <dbReference type="ChEBI" id="CHEBI:29979"/>
        <dbReference type="ChEBI" id="CHEBI:33019"/>
        <dbReference type="ChEBI" id="CHEBI:46398"/>
        <dbReference type="ChEBI" id="CHEBI:233474"/>
    </reaction>
</comment>
<dbReference type="PANTHER" id="PTHR32057">
    <property type="entry name" value="PROTEIN ADENYLYLTRANSFERASE SELO, MITOCHONDRIAL"/>
    <property type="match status" value="1"/>
</dbReference>
<feature type="active site" description="Proton acceptor" evidence="8">
    <location>
        <position position="283"/>
    </location>
</feature>
<dbReference type="EC" id="2.7.7.-" evidence="8"/>
<comment type="catalytic activity">
    <reaction evidence="8">
        <text>L-threonyl-[protein] + ATP = 3-O-(5'-adenylyl)-L-threonyl-[protein] + diphosphate</text>
        <dbReference type="Rhea" id="RHEA:54292"/>
        <dbReference type="Rhea" id="RHEA-COMP:11060"/>
        <dbReference type="Rhea" id="RHEA-COMP:13847"/>
        <dbReference type="ChEBI" id="CHEBI:30013"/>
        <dbReference type="ChEBI" id="CHEBI:30616"/>
        <dbReference type="ChEBI" id="CHEBI:33019"/>
        <dbReference type="ChEBI" id="CHEBI:138113"/>
        <dbReference type="EC" id="2.7.7.108"/>
    </reaction>
</comment>
<dbReference type="RefSeq" id="WP_023951309.1">
    <property type="nucleotide sequence ID" value="NZ_AYSV01000087.1"/>
</dbReference>
<dbReference type="Proteomes" id="UP000018766">
    <property type="component" value="Unassembled WGS sequence"/>
</dbReference>
<comment type="catalytic activity">
    <reaction evidence="8">
        <text>L-seryl-[protein] + UTP = O-(5'-uridylyl)-L-seryl-[protein] + diphosphate</text>
        <dbReference type="Rhea" id="RHEA:64604"/>
        <dbReference type="Rhea" id="RHEA-COMP:9863"/>
        <dbReference type="Rhea" id="RHEA-COMP:16635"/>
        <dbReference type="ChEBI" id="CHEBI:29999"/>
        <dbReference type="ChEBI" id="CHEBI:33019"/>
        <dbReference type="ChEBI" id="CHEBI:46398"/>
        <dbReference type="ChEBI" id="CHEBI:156051"/>
    </reaction>
</comment>
<evidence type="ECO:0000256" key="5">
    <source>
        <dbReference type="ARBA" id="ARBA00022741"/>
    </source>
</evidence>
<evidence type="ECO:0000313" key="9">
    <source>
        <dbReference type="EMBL" id="ETD70802.1"/>
    </source>
</evidence>
<keyword evidence="3 8" id="KW-0548">Nucleotidyltransferase</keyword>
<feature type="binding site" evidence="8">
    <location>
        <position position="144"/>
    </location>
    <ligand>
        <name>ATP</name>
        <dbReference type="ChEBI" id="CHEBI:30616"/>
    </ligand>
</feature>
<reference evidence="9 10" key="1">
    <citation type="submission" date="2013-11" db="EMBL/GenBank/DDBJ databases">
        <title>Genomic analysis of Pelistega sp. HM-7.</title>
        <authorList>
            <person name="Kumbhare S.V."/>
            <person name="Shetty S.A."/>
            <person name="Sharma O."/>
            <person name="Dhotre D.P."/>
        </authorList>
    </citation>
    <scope>NUCLEOTIDE SEQUENCE [LARGE SCALE GENOMIC DNA]</scope>
    <source>
        <strain evidence="9 10">HM-7</strain>
    </source>
</reference>
<dbReference type="HAMAP" id="MF_00692">
    <property type="entry name" value="SelO"/>
    <property type="match status" value="1"/>
</dbReference>
<evidence type="ECO:0000313" key="10">
    <source>
        <dbReference type="Proteomes" id="UP000018766"/>
    </source>
</evidence>
<evidence type="ECO:0000256" key="4">
    <source>
        <dbReference type="ARBA" id="ARBA00022723"/>
    </source>
</evidence>
<sequence>MGSLPKESTQDKQAVLPLVPGRFVQLGSRFFTKLMPTPLQAPPKWVAVNKSLAKELGLDDHFFDSKQVLLALAGNGSVDKDSANECDANDEGVNGQTYYGHTPLATVYSGHQFGAWAGQLGDGRAILLGESLDQYGEWQEWQLKGAGKTPYSRFGDGRAVLRSSIREYLCSEAMYALGIPTTRALALVTSEDKVYREEVETAAIVTRVAPSFIRFGHFEHFASLGDTASLKQLADFVLMHYYPECVEQENAYAAMFAEIVKRTAELIAHWQSVGFCHGVMNTDNMSILGLTIDYGPYGFLDAYDAKHICNHSDHQGRYAYQQQPYIGHWNLVRLANCFVPLVSQESLIAILNTYRDSFEQKYLALFRQKIGLQQAHPTDASLIHDMLSTLQPYQVDFSLFFRELAKVKLSSLDENGQVQIPSSLSALFKAHHLGNFQRWFSLYIKRLQQENSDDNRREQAMNRINPIYVLRNYLLQQAIEKAEQGDFSEVNRLQQCMADPFTEKQAFADYAQEPPLWAAEICVSCSS</sequence>
<dbReference type="NCBIfam" id="NF000658">
    <property type="entry name" value="PRK00029.1"/>
    <property type="match status" value="1"/>
</dbReference>
<evidence type="ECO:0000256" key="8">
    <source>
        <dbReference type="HAMAP-Rule" id="MF_00692"/>
    </source>
</evidence>
<evidence type="ECO:0000256" key="1">
    <source>
        <dbReference type="ARBA" id="ARBA00009747"/>
    </source>
</evidence>
<dbReference type="Pfam" id="PF02696">
    <property type="entry name" value="SelO"/>
    <property type="match status" value="1"/>
</dbReference>
<evidence type="ECO:0000256" key="6">
    <source>
        <dbReference type="ARBA" id="ARBA00022840"/>
    </source>
</evidence>
<feature type="binding site" evidence="8">
    <location>
        <position position="293"/>
    </location>
    <ligand>
        <name>ATP</name>
        <dbReference type="ChEBI" id="CHEBI:30616"/>
    </ligand>
</feature>
<dbReference type="GO" id="GO:0030145">
    <property type="term" value="F:manganese ion binding"/>
    <property type="evidence" value="ECO:0007669"/>
    <property type="project" value="UniProtKB-UniRule"/>
</dbReference>
<dbReference type="PATRIC" id="fig|1414851.3.peg.1549"/>
<feature type="binding site" evidence="8">
    <location>
        <position position="284"/>
    </location>
    <ligand>
        <name>Mg(2+)</name>
        <dbReference type="ChEBI" id="CHEBI:18420"/>
    </ligand>
</feature>
<protein>
    <recommendedName>
        <fullName evidence="8">Protein nucleotidyltransferase YdiU</fullName>
        <ecNumber evidence="8">2.7.7.-</ecNumber>
    </recommendedName>
    <alternativeName>
        <fullName evidence="8">Protein adenylyltransferase YdiU</fullName>
        <ecNumber evidence="8">2.7.7.108</ecNumber>
    </alternativeName>
    <alternativeName>
        <fullName evidence="8">Protein uridylyltransferase YdiU</fullName>
        <ecNumber evidence="8">2.7.7.-</ecNumber>
    </alternativeName>
</protein>
<dbReference type="EC" id="2.7.7.108" evidence="8"/>
<gene>
    <name evidence="8" type="primary">ydiU</name>
    <name evidence="8" type="synonym">selO</name>
    <name evidence="9" type="ORF">V757_07510</name>
</gene>
<comment type="caution">
    <text evidence="9">The sequence shown here is derived from an EMBL/GenBank/DDBJ whole genome shotgun (WGS) entry which is preliminary data.</text>
</comment>
<feature type="binding site" evidence="8">
    <location>
        <position position="156"/>
    </location>
    <ligand>
        <name>ATP</name>
        <dbReference type="ChEBI" id="CHEBI:30616"/>
    </ligand>
</feature>
<comment type="catalytic activity">
    <reaction evidence="8">
        <text>L-tyrosyl-[protein] + ATP = O-(5'-adenylyl)-L-tyrosyl-[protein] + diphosphate</text>
        <dbReference type="Rhea" id="RHEA:54288"/>
        <dbReference type="Rhea" id="RHEA-COMP:10136"/>
        <dbReference type="Rhea" id="RHEA-COMP:13846"/>
        <dbReference type="ChEBI" id="CHEBI:30616"/>
        <dbReference type="ChEBI" id="CHEBI:33019"/>
        <dbReference type="ChEBI" id="CHEBI:46858"/>
        <dbReference type="ChEBI" id="CHEBI:83624"/>
        <dbReference type="EC" id="2.7.7.108"/>
    </reaction>
</comment>
<organism evidence="9 10">
    <name type="scientific">Pelistega indica</name>
    <dbReference type="NCBI Taxonomy" id="1414851"/>
    <lineage>
        <taxon>Bacteria</taxon>
        <taxon>Pseudomonadati</taxon>
        <taxon>Pseudomonadota</taxon>
        <taxon>Betaproteobacteria</taxon>
        <taxon>Burkholderiales</taxon>
        <taxon>Alcaligenaceae</taxon>
        <taxon>Pelistega</taxon>
    </lineage>
</organism>
<keyword evidence="6 8" id="KW-0067">ATP-binding</keyword>
<dbReference type="AlphaFoldDB" id="V8G540"/>
<comment type="similarity">
    <text evidence="1 8">Belongs to the SELO family.</text>
</comment>
<dbReference type="EMBL" id="AYSV01000087">
    <property type="protein sequence ID" value="ETD70802.1"/>
    <property type="molecule type" value="Genomic_DNA"/>
</dbReference>
<keyword evidence="5 8" id="KW-0547">Nucleotide-binding</keyword>
<dbReference type="InterPro" id="IPR003846">
    <property type="entry name" value="SelO"/>
</dbReference>
<evidence type="ECO:0000256" key="3">
    <source>
        <dbReference type="ARBA" id="ARBA00022695"/>
    </source>
</evidence>
<keyword evidence="7 8" id="KW-0460">Magnesium</keyword>
<dbReference type="OrthoDB" id="9776281at2"/>
<feature type="binding site" evidence="8">
    <location>
        <position position="157"/>
    </location>
    <ligand>
        <name>ATP</name>
        <dbReference type="ChEBI" id="CHEBI:30616"/>
    </ligand>
</feature>
<comment type="catalytic activity">
    <reaction evidence="8">
        <text>L-seryl-[protein] + ATP = 3-O-(5'-adenylyl)-L-seryl-[protein] + diphosphate</text>
        <dbReference type="Rhea" id="RHEA:58120"/>
        <dbReference type="Rhea" id="RHEA-COMP:9863"/>
        <dbReference type="Rhea" id="RHEA-COMP:15073"/>
        <dbReference type="ChEBI" id="CHEBI:29999"/>
        <dbReference type="ChEBI" id="CHEBI:30616"/>
        <dbReference type="ChEBI" id="CHEBI:33019"/>
        <dbReference type="ChEBI" id="CHEBI:142516"/>
        <dbReference type="EC" id="2.7.7.108"/>
    </reaction>
</comment>
<dbReference type="GO" id="GO:0000287">
    <property type="term" value="F:magnesium ion binding"/>
    <property type="evidence" value="ECO:0007669"/>
    <property type="project" value="UniProtKB-UniRule"/>
</dbReference>
<accession>V8G540</accession>
<keyword evidence="2 8" id="KW-0808">Transferase</keyword>
<feature type="binding site" evidence="8">
    <location>
        <position position="124"/>
    </location>
    <ligand>
        <name>ATP</name>
        <dbReference type="ChEBI" id="CHEBI:30616"/>
    </ligand>
</feature>
<keyword evidence="4 8" id="KW-0479">Metal-binding</keyword>
<dbReference type="GO" id="GO:0070733">
    <property type="term" value="F:AMPylase activity"/>
    <property type="evidence" value="ECO:0007669"/>
    <property type="project" value="UniProtKB-EC"/>
</dbReference>
<keyword evidence="10" id="KW-1185">Reference proteome</keyword>
<evidence type="ECO:0000256" key="2">
    <source>
        <dbReference type="ARBA" id="ARBA00022679"/>
    </source>
</evidence>
<feature type="binding site" evidence="8">
    <location>
        <position position="207"/>
    </location>
    <ligand>
        <name>ATP</name>
        <dbReference type="ChEBI" id="CHEBI:30616"/>
    </ligand>
</feature>
<keyword evidence="8" id="KW-0464">Manganese</keyword>
<comment type="function">
    <text evidence="8">Nucleotidyltransferase involved in the post-translational modification of proteins. It can catalyze the addition of adenosine monophosphate (AMP) or uridine monophosphate (UMP) to a protein, resulting in modifications known as AMPylation and UMPylation.</text>
</comment>
<feature type="binding site" evidence="8">
    <location>
        <position position="293"/>
    </location>
    <ligand>
        <name>Mg(2+)</name>
        <dbReference type="ChEBI" id="CHEBI:18420"/>
    </ligand>
</feature>
<comment type="catalytic activity">
    <reaction evidence="8">
        <text>L-tyrosyl-[protein] + UTP = O-(5'-uridylyl)-L-tyrosyl-[protein] + diphosphate</text>
        <dbReference type="Rhea" id="RHEA:83887"/>
        <dbReference type="Rhea" id="RHEA-COMP:10136"/>
        <dbReference type="Rhea" id="RHEA-COMP:20238"/>
        <dbReference type="ChEBI" id="CHEBI:33019"/>
        <dbReference type="ChEBI" id="CHEBI:46398"/>
        <dbReference type="ChEBI" id="CHEBI:46858"/>
        <dbReference type="ChEBI" id="CHEBI:90602"/>
    </reaction>
</comment>
<proteinExistence type="inferred from homology"/>
<name>V8G540_9BURK</name>
<comment type="cofactor">
    <cofactor evidence="8">
        <name>Mg(2+)</name>
        <dbReference type="ChEBI" id="CHEBI:18420"/>
    </cofactor>
    <cofactor evidence="8">
        <name>Mn(2+)</name>
        <dbReference type="ChEBI" id="CHEBI:29035"/>
    </cofactor>
</comment>
<feature type="binding site" evidence="8">
    <location>
        <position position="121"/>
    </location>
    <ligand>
        <name>ATP</name>
        <dbReference type="ChEBI" id="CHEBI:30616"/>
    </ligand>
</feature>
<evidence type="ECO:0000256" key="7">
    <source>
        <dbReference type="ARBA" id="ARBA00022842"/>
    </source>
</evidence>
<feature type="binding site" evidence="8">
    <location>
        <position position="123"/>
    </location>
    <ligand>
        <name>ATP</name>
        <dbReference type="ChEBI" id="CHEBI:30616"/>
    </ligand>
</feature>